<comment type="function">
    <text evidence="3">Probably deamidates glutamine residues to glutamate on methyl-accepting chemotaxis receptors (MCPs), playing an important role in chemotaxis.</text>
</comment>
<dbReference type="GO" id="GO:0006935">
    <property type="term" value="P:chemotaxis"/>
    <property type="evidence" value="ECO:0007669"/>
    <property type="project" value="UniProtKB-UniRule"/>
</dbReference>
<evidence type="ECO:0000256" key="1">
    <source>
        <dbReference type="ARBA" id="ARBA00022500"/>
    </source>
</evidence>
<dbReference type="InterPro" id="IPR005659">
    <property type="entry name" value="Chemorcpt_Glu_NH3ase_CheD"/>
</dbReference>
<sequence length="163" mass="17998">MVFVVKFIGDKVVKEIFAGDIYVNDNSDIIISTLLGSCIAVCLIDDRNSVCGMNHFMLPTKNYKKSNAKDGKYGVDAIDLLVREMINQGSSVTNIKAKVFGGGEVTSIVSDNVARANIEFTKKSLQSYSIPIVAKDVGERYGRQIYLLSNGDVYVRRFRPQSS</sequence>
<dbReference type="Gene3D" id="3.30.1330.200">
    <property type="match status" value="1"/>
</dbReference>
<evidence type="ECO:0000313" key="5">
    <source>
        <dbReference type="Proteomes" id="UP000219573"/>
    </source>
</evidence>
<accession>A0A285HG31</accession>
<organism evidence="4 5">
    <name type="scientific">Orenia metallireducens</name>
    <dbReference type="NCBI Taxonomy" id="1413210"/>
    <lineage>
        <taxon>Bacteria</taxon>
        <taxon>Bacillati</taxon>
        <taxon>Bacillota</taxon>
        <taxon>Clostridia</taxon>
        <taxon>Halanaerobiales</taxon>
        <taxon>Halobacteroidaceae</taxon>
        <taxon>Orenia</taxon>
    </lineage>
</organism>
<dbReference type="EMBL" id="OBDZ01000018">
    <property type="protein sequence ID" value="SNY34690.1"/>
    <property type="molecule type" value="Genomic_DNA"/>
</dbReference>
<name>A0A285HG31_9FIRM</name>
<keyword evidence="1 3" id="KW-0145">Chemotaxis</keyword>
<protein>
    <recommendedName>
        <fullName evidence="3">Probable chemoreceptor glutamine deamidase CheD</fullName>
        <ecNumber evidence="3">3.5.1.44</ecNumber>
    </recommendedName>
</protein>
<dbReference type="OrthoDB" id="9807202at2"/>
<dbReference type="Proteomes" id="UP000219573">
    <property type="component" value="Unassembled WGS sequence"/>
</dbReference>
<keyword evidence="5" id="KW-1185">Reference proteome</keyword>
<gene>
    <name evidence="3" type="primary">cheD</name>
    <name evidence="4" type="ORF">SAMN06265827_11865</name>
</gene>
<comment type="catalytic activity">
    <reaction evidence="3">
        <text>L-glutaminyl-[protein] + H2O = L-glutamyl-[protein] + NH4(+)</text>
        <dbReference type="Rhea" id="RHEA:16441"/>
        <dbReference type="Rhea" id="RHEA-COMP:10207"/>
        <dbReference type="Rhea" id="RHEA-COMP:10208"/>
        <dbReference type="ChEBI" id="CHEBI:15377"/>
        <dbReference type="ChEBI" id="CHEBI:28938"/>
        <dbReference type="ChEBI" id="CHEBI:29973"/>
        <dbReference type="ChEBI" id="CHEBI:30011"/>
        <dbReference type="EC" id="3.5.1.44"/>
    </reaction>
</comment>
<dbReference type="CDD" id="cd16352">
    <property type="entry name" value="CheD"/>
    <property type="match status" value="1"/>
</dbReference>
<evidence type="ECO:0000256" key="2">
    <source>
        <dbReference type="ARBA" id="ARBA00022801"/>
    </source>
</evidence>
<comment type="similarity">
    <text evidence="3">Belongs to the CheD family.</text>
</comment>
<dbReference type="EC" id="3.5.1.44" evidence="3"/>
<dbReference type="InterPro" id="IPR038592">
    <property type="entry name" value="CheD-like_sf"/>
</dbReference>
<dbReference type="PANTHER" id="PTHR35147">
    <property type="entry name" value="CHEMORECEPTOR GLUTAMINE DEAMIDASE CHED-RELATED"/>
    <property type="match status" value="1"/>
</dbReference>
<evidence type="ECO:0000256" key="3">
    <source>
        <dbReference type="HAMAP-Rule" id="MF_01440"/>
    </source>
</evidence>
<dbReference type="HAMAP" id="MF_01440">
    <property type="entry name" value="CheD"/>
    <property type="match status" value="1"/>
</dbReference>
<dbReference type="PANTHER" id="PTHR35147:SF3">
    <property type="entry name" value="CHEMORECEPTOR GLUTAMINE DEAMIDASE CHED 1-RELATED"/>
    <property type="match status" value="1"/>
</dbReference>
<dbReference type="SUPFAM" id="SSF64438">
    <property type="entry name" value="CNF1/YfiH-like putative cysteine hydrolases"/>
    <property type="match status" value="1"/>
</dbReference>
<evidence type="ECO:0000313" key="4">
    <source>
        <dbReference type="EMBL" id="SNY34690.1"/>
    </source>
</evidence>
<dbReference type="InterPro" id="IPR011324">
    <property type="entry name" value="Cytotoxic_necrot_fac-like_cat"/>
</dbReference>
<proteinExistence type="inferred from homology"/>
<keyword evidence="2 3" id="KW-0378">Hydrolase</keyword>
<dbReference type="AlphaFoldDB" id="A0A285HG31"/>
<dbReference type="Pfam" id="PF03975">
    <property type="entry name" value="CheD"/>
    <property type="match status" value="1"/>
</dbReference>
<reference evidence="5" key="1">
    <citation type="submission" date="2017-09" db="EMBL/GenBank/DDBJ databases">
        <authorList>
            <person name="Varghese N."/>
            <person name="Submissions S."/>
        </authorList>
    </citation>
    <scope>NUCLEOTIDE SEQUENCE [LARGE SCALE GENOMIC DNA]</scope>
    <source>
        <strain evidence="5">MSL47</strain>
    </source>
</reference>
<dbReference type="GO" id="GO:0050568">
    <property type="term" value="F:protein-glutamine glutaminase activity"/>
    <property type="evidence" value="ECO:0007669"/>
    <property type="project" value="UniProtKB-UniRule"/>
</dbReference>